<name>A0A024GJN1_9STRA</name>
<organism evidence="1 2">
    <name type="scientific">Albugo candida</name>
    <dbReference type="NCBI Taxonomy" id="65357"/>
    <lineage>
        <taxon>Eukaryota</taxon>
        <taxon>Sar</taxon>
        <taxon>Stramenopiles</taxon>
        <taxon>Oomycota</taxon>
        <taxon>Peronosporomycetes</taxon>
        <taxon>Albuginales</taxon>
        <taxon>Albuginaceae</taxon>
        <taxon>Albugo</taxon>
    </lineage>
</organism>
<reference evidence="1 2" key="1">
    <citation type="submission" date="2012-05" db="EMBL/GenBank/DDBJ databases">
        <title>Recombination and specialization in a pathogen metapopulation.</title>
        <authorList>
            <person name="Gardiner A."/>
            <person name="Kemen E."/>
            <person name="Schultz-Larsen T."/>
            <person name="MacLean D."/>
            <person name="Van Oosterhout C."/>
            <person name="Jones J.D.G."/>
        </authorList>
    </citation>
    <scope>NUCLEOTIDE SEQUENCE [LARGE SCALE GENOMIC DNA]</scope>
    <source>
        <strain evidence="1 2">Ac Nc2</strain>
    </source>
</reference>
<dbReference type="InParanoid" id="A0A024GJN1"/>
<dbReference type="OrthoDB" id="66500at2759"/>
<protein>
    <submittedName>
        <fullName evidence="1">Uncharacterized protein</fullName>
    </submittedName>
</protein>
<dbReference type="Proteomes" id="UP000053237">
    <property type="component" value="Unassembled WGS sequence"/>
</dbReference>
<comment type="caution">
    <text evidence="1">The sequence shown here is derived from an EMBL/GenBank/DDBJ whole genome shotgun (WGS) entry which is preliminary data.</text>
</comment>
<keyword evidence="2" id="KW-1185">Reference proteome</keyword>
<accession>A0A024GJN1</accession>
<proteinExistence type="predicted"/>
<sequence length="166" mass="18593">MIDSCSKSLYEACLEYEDVAEDAVEGMQRFDEKVELALYRIDQSLATTKSASVGTDEIQRALESLQLNCKKLEKMFVKIDVMEEFVQRALAKTHELEKQLEMIHNVANPLLQSGTVTNLMRSLMSKKRNQGEKTLSTLAADSSLEPIEIDLGAKKVIDQLHSADLA</sequence>
<evidence type="ECO:0000313" key="2">
    <source>
        <dbReference type="Proteomes" id="UP000053237"/>
    </source>
</evidence>
<dbReference type="EMBL" id="CAIX01000144">
    <property type="protein sequence ID" value="CCI46903.1"/>
    <property type="molecule type" value="Genomic_DNA"/>
</dbReference>
<dbReference type="AlphaFoldDB" id="A0A024GJN1"/>
<evidence type="ECO:0000313" key="1">
    <source>
        <dbReference type="EMBL" id="CCI46903.1"/>
    </source>
</evidence>
<gene>
    <name evidence="1" type="ORF">BN9_078580</name>
</gene>